<evidence type="ECO:0000259" key="1">
    <source>
        <dbReference type="PROSITE" id="PS51522"/>
    </source>
</evidence>
<name>A0A6C0BU35_9ZZZZ</name>
<dbReference type="InterPro" id="IPR024161">
    <property type="entry name" value="Znf_nanos-typ"/>
</dbReference>
<dbReference type="AlphaFoldDB" id="A0A6C0BU35"/>
<dbReference type="Gene3D" id="4.10.60.30">
    <property type="entry name" value="Nanos, RNA-binding domain"/>
    <property type="match status" value="1"/>
</dbReference>
<evidence type="ECO:0000313" key="2">
    <source>
        <dbReference type="EMBL" id="QHS95084.1"/>
    </source>
</evidence>
<dbReference type="Pfam" id="PF05741">
    <property type="entry name" value="zf-nanos"/>
    <property type="match status" value="1"/>
</dbReference>
<reference evidence="2" key="1">
    <citation type="journal article" date="2020" name="Nature">
        <title>Giant virus diversity and host interactions through global metagenomics.</title>
        <authorList>
            <person name="Schulz F."/>
            <person name="Roux S."/>
            <person name="Paez-Espino D."/>
            <person name="Jungbluth S."/>
            <person name="Walsh D.A."/>
            <person name="Denef V.J."/>
            <person name="McMahon K.D."/>
            <person name="Konstantinidis K.T."/>
            <person name="Eloe-Fadrosh E.A."/>
            <person name="Kyrpides N.C."/>
            <person name="Woyke T."/>
        </authorList>
    </citation>
    <scope>NUCLEOTIDE SEQUENCE</scope>
    <source>
        <strain evidence="2">GVMAG-M-3300018428-16</strain>
    </source>
</reference>
<dbReference type="InterPro" id="IPR038129">
    <property type="entry name" value="Nanos_sf"/>
</dbReference>
<feature type="domain" description="Nanos-type" evidence="1">
    <location>
        <begin position="46"/>
        <end position="100"/>
    </location>
</feature>
<dbReference type="EMBL" id="MN739239">
    <property type="protein sequence ID" value="QHS95084.1"/>
    <property type="molecule type" value="Genomic_DNA"/>
</dbReference>
<dbReference type="PROSITE" id="PS51522">
    <property type="entry name" value="ZF_NANOS"/>
    <property type="match status" value="1"/>
</dbReference>
<proteinExistence type="predicted"/>
<accession>A0A6C0BU35</accession>
<protein>
    <recommendedName>
        <fullName evidence="1">Nanos-type domain-containing protein</fullName>
    </recommendedName>
</protein>
<sequence>MQYYDEQPLHMPPMVEAPYGFGIMQPYYGPQYGFNEPPSYVITLPRCKVCQDAGKSPKEFHSHWVRESKDPNSRVTCPTLLSLSCNYCRKKGHTIKYCHRLKNKGLRYAGTKHYMHTRTHTHTSEPEEGEDFEDIDTNTMSTLSNMTDVDDNNDW</sequence>
<organism evidence="2">
    <name type="scientific">viral metagenome</name>
    <dbReference type="NCBI Taxonomy" id="1070528"/>
    <lineage>
        <taxon>unclassified sequences</taxon>
        <taxon>metagenomes</taxon>
        <taxon>organismal metagenomes</taxon>
    </lineage>
</organism>